<dbReference type="SUPFAM" id="SSF51730">
    <property type="entry name" value="FAD-linked oxidoreductase"/>
    <property type="match status" value="1"/>
</dbReference>
<dbReference type="GO" id="GO:0005829">
    <property type="term" value="C:cytosol"/>
    <property type="evidence" value="ECO:0007669"/>
    <property type="project" value="TreeGrafter"/>
</dbReference>
<keyword evidence="6 8" id="KW-0560">Oxidoreductase</keyword>
<dbReference type="PANTHER" id="PTHR45754:SF3">
    <property type="entry name" value="METHYLENETETRAHYDROFOLATE REDUCTASE (NADPH)"/>
    <property type="match status" value="1"/>
</dbReference>
<dbReference type="Gene3D" id="3.20.20.220">
    <property type="match status" value="1"/>
</dbReference>
<feature type="region of interest" description="Disordered" evidence="9">
    <location>
        <begin position="1"/>
        <end position="27"/>
    </location>
</feature>
<accession>A0A7C9TPE4</accession>
<dbReference type="EMBL" id="JAAGWZ010000001">
    <property type="protein sequence ID" value="NEM89884.1"/>
    <property type="molecule type" value="Genomic_DNA"/>
</dbReference>
<dbReference type="GO" id="GO:0009086">
    <property type="term" value="P:methionine biosynthetic process"/>
    <property type="evidence" value="ECO:0007669"/>
    <property type="project" value="TreeGrafter"/>
</dbReference>
<comment type="pathway">
    <text evidence="2 8">One-carbon metabolism; tetrahydrofolate interconversion.</text>
</comment>
<keyword evidence="5 8" id="KW-0274">FAD</keyword>
<evidence type="ECO:0000256" key="4">
    <source>
        <dbReference type="ARBA" id="ARBA00022630"/>
    </source>
</evidence>
<dbReference type="UniPathway" id="UPA00193"/>
<dbReference type="GO" id="GO:0071949">
    <property type="term" value="F:FAD binding"/>
    <property type="evidence" value="ECO:0007669"/>
    <property type="project" value="TreeGrafter"/>
</dbReference>
<comment type="catalytic activity">
    <reaction evidence="7">
        <text>(6S)-5-methyl-5,6,7,8-tetrahydrofolate + NAD(+) = (6R)-5,10-methylene-5,6,7,8-tetrahydrofolate + NADH + H(+)</text>
        <dbReference type="Rhea" id="RHEA:19821"/>
        <dbReference type="ChEBI" id="CHEBI:15378"/>
        <dbReference type="ChEBI" id="CHEBI:15636"/>
        <dbReference type="ChEBI" id="CHEBI:18608"/>
        <dbReference type="ChEBI" id="CHEBI:57540"/>
        <dbReference type="ChEBI" id="CHEBI:57945"/>
        <dbReference type="EC" id="1.5.1.54"/>
    </reaction>
    <physiologicalReaction direction="right-to-left" evidence="7">
        <dbReference type="Rhea" id="RHEA:19823"/>
    </physiologicalReaction>
</comment>
<keyword evidence="4 8" id="KW-0285">Flavoprotein</keyword>
<dbReference type="InterPro" id="IPR003171">
    <property type="entry name" value="Mehydrof_redctse-like"/>
</dbReference>
<comment type="caution">
    <text evidence="10">The sequence shown here is derived from an EMBL/GenBank/DDBJ whole genome shotgun (WGS) entry which is preliminary data.</text>
</comment>
<reference evidence="10 11" key="1">
    <citation type="journal article" date="2014" name="Int. J. Syst. Evol. Microbiol.">
        <title>Description of Galbitalea soli gen. nov., sp. nov., and Frondihabitans sucicola sp. nov.</title>
        <authorList>
            <person name="Kim S.J."/>
            <person name="Lim J.M."/>
            <person name="Ahn J.H."/>
            <person name="Weon H.Y."/>
            <person name="Hamada M."/>
            <person name="Suzuki K."/>
            <person name="Ahn T.Y."/>
            <person name="Kwon S.W."/>
        </authorList>
    </citation>
    <scope>NUCLEOTIDE SEQUENCE [LARGE SCALE GENOMIC DNA]</scope>
    <source>
        <strain evidence="10 11">NBRC 108727</strain>
    </source>
</reference>
<evidence type="ECO:0000256" key="2">
    <source>
        <dbReference type="ARBA" id="ARBA00004777"/>
    </source>
</evidence>
<evidence type="ECO:0000256" key="7">
    <source>
        <dbReference type="ARBA" id="ARBA00048628"/>
    </source>
</evidence>
<evidence type="ECO:0000256" key="8">
    <source>
        <dbReference type="RuleBase" id="RU003862"/>
    </source>
</evidence>
<dbReference type="PANTHER" id="PTHR45754">
    <property type="entry name" value="METHYLENETETRAHYDROFOLATE REDUCTASE"/>
    <property type="match status" value="1"/>
</dbReference>
<dbReference type="Proteomes" id="UP000479756">
    <property type="component" value="Unassembled WGS sequence"/>
</dbReference>
<protein>
    <recommendedName>
        <fullName evidence="8">Methylenetetrahydrofolate reductase</fullName>
    </recommendedName>
</protein>
<comment type="similarity">
    <text evidence="3 8">Belongs to the methylenetetrahydrofolate reductase family.</text>
</comment>
<evidence type="ECO:0000256" key="9">
    <source>
        <dbReference type="SAM" id="MobiDB-lite"/>
    </source>
</evidence>
<evidence type="ECO:0000256" key="5">
    <source>
        <dbReference type="ARBA" id="ARBA00022827"/>
    </source>
</evidence>
<evidence type="ECO:0000313" key="11">
    <source>
        <dbReference type="Proteomes" id="UP000479756"/>
    </source>
</evidence>
<sequence>MCQRRRVCGAGSDRRARHPPRRDHLPEGAPVARFSFELYPPRSEAAERALHESLGLLVATRPEFISVTYGASGSTRDLSLGVLRHLLTTPVPPMAHLTCVGWTYDEASRIIREFLDAGLTSFLALRGDPPQGFVEGEDFLGDLKSAGELVQLIHRVQAEKAQFHEEAIPGLPGAVRLRSGRKVTIAVAAFPNGHPRSRSVEQDLDTLLAKEAAGANLAITQLFFEADDYLRFVEQARRAGVTMRILPGIMPILSPQRLHRMVELTQERMPTALLRRLESVGSPEAQYDVGIQHAIELSRAVLTGPDDGIHLYTFNKHEAVLDVLDGVGLLPDTVTTPIKENA</sequence>
<evidence type="ECO:0000256" key="6">
    <source>
        <dbReference type="ARBA" id="ARBA00023002"/>
    </source>
</evidence>
<keyword evidence="11" id="KW-1185">Reference proteome</keyword>
<name>A0A7C9TPE4_9MICO</name>
<dbReference type="GO" id="GO:0106312">
    <property type="term" value="F:methylenetetrahydrofolate reductase (NADH) activity"/>
    <property type="evidence" value="ECO:0007669"/>
    <property type="project" value="UniProtKB-EC"/>
</dbReference>
<evidence type="ECO:0000313" key="10">
    <source>
        <dbReference type="EMBL" id="NEM89884.1"/>
    </source>
</evidence>
<organism evidence="10 11">
    <name type="scientific">Galbitalea soli</name>
    <dbReference type="NCBI Taxonomy" id="1268042"/>
    <lineage>
        <taxon>Bacteria</taxon>
        <taxon>Bacillati</taxon>
        <taxon>Actinomycetota</taxon>
        <taxon>Actinomycetes</taxon>
        <taxon>Micrococcales</taxon>
        <taxon>Microbacteriaceae</taxon>
        <taxon>Galbitalea</taxon>
    </lineage>
</organism>
<proteinExistence type="inferred from homology"/>
<comment type="cofactor">
    <cofactor evidence="1 8">
        <name>FAD</name>
        <dbReference type="ChEBI" id="CHEBI:57692"/>
    </cofactor>
</comment>
<dbReference type="AlphaFoldDB" id="A0A7C9TPE4"/>
<dbReference type="CDD" id="cd00537">
    <property type="entry name" value="MTHFR"/>
    <property type="match status" value="1"/>
</dbReference>
<gene>
    <name evidence="10" type="ORF">G3T37_00755</name>
</gene>
<evidence type="ECO:0000256" key="3">
    <source>
        <dbReference type="ARBA" id="ARBA00006743"/>
    </source>
</evidence>
<dbReference type="InterPro" id="IPR029041">
    <property type="entry name" value="FAD-linked_oxidoreductase-like"/>
</dbReference>
<dbReference type="Pfam" id="PF02219">
    <property type="entry name" value="MTHFR"/>
    <property type="match status" value="1"/>
</dbReference>
<evidence type="ECO:0000256" key="1">
    <source>
        <dbReference type="ARBA" id="ARBA00001974"/>
    </source>
</evidence>
<dbReference type="GO" id="GO:0035999">
    <property type="term" value="P:tetrahydrofolate interconversion"/>
    <property type="evidence" value="ECO:0007669"/>
    <property type="project" value="UniProtKB-UniPathway"/>
</dbReference>